<dbReference type="Pfam" id="PF03055">
    <property type="entry name" value="RPE65"/>
    <property type="match status" value="1"/>
</dbReference>
<dbReference type="RefSeq" id="XP_020848372.1">
    <property type="nucleotide sequence ID" value="XM_020992713.1"/>
</dbReference>
<accession>A0A6P5KTK4</accession>
<dbReference type="Proteomes" id="UP000515140">
    <property type="component" value="Unplaced"/>
</dbReference>
<comment type="cofactor">
    <cofactor evidence="4">
        <name>Fe(2+)</name>
        <dbReference type="ChEBI" id="CHEBI:29033"/>
    </cofactor>
    <text evidence="4">Binds 1 Fe(2+) ion per subunit.</text>
</comment>
<feature type="binding site" evidence="4">
    <location>
        <position position="471"/>
    </location>
    <ligand>
        <name>Fe cation</name>
        <dbReference type="ChEBI" id="CHEBI:24875"/>
        <note>catalytic</note>
    </ligand>
</feature>
<evidence type="ECO:0000313" key="7">
    <source>
        <dbReference type="RefSeq" id="XP_020848372.1"/>
    </source>
</evidence>
<evidence type="ECO:0000256" key="4">
    <source>
        <dbReference type="PIRSR" id="PIRSR604294-1"/>
    </source>
</evidence>
<dbReference type="GO" id="GO:0016121">
    <property type="term" value="P:carotene catabolic process"/>
    <property type="evidence" value="ECO:0007669"/>
    <property type="project" value="TreeGrafter"/>
</dbReference>
<dbReference type="GO" id="GO:0003834">
    <property type="term" value="F:beta-carotene 15,15'-dioxygenase activity"/>
    <property type="evidence" value="ECO:0007669"/>
    <property type="project" value="TreeGrafter"/>
</dbReference>
<evidence type="ECO:0000256" key="3">
    <source>
        <dbReference type="ARBA" id="ARBA00023004"/>
    </source>
</evidence>
<dbReference type="GeneID" id="110212705"/>
<evidence type="ECO:0000313" key="6">
    <source>
        <dbReference type="Proteomes" id="UP000515140"/>
    </source>
</evidence>
<proteinExistence type="inferred from homology"/>
<reference evidence="7" key="1">
    <citation type="submission" date="2025-08" db="UniProtKB">
        <authorList>
            <consortium name="RefSeq"/>
        </authorList>
    </citation>
    <scope>IDENTIFICATION</scope>
    <source>
        <tissue evidence="7">Spleen</tissue>
    </source>
</reference>
<dbReference type="KEGG" id="pcw:110212705"/>
<evidence type="ECO:0000256" key="1">
    <source>
        <dbReference type="ARBA" id="ARBA00006787"/>
    </source>
</evidence>
<dbReference type="PANTHER" id="PTHR10543">
    <property type="entry name" value="BETA-CAROTENE DIOXYGENASE"/>
    <property type="match status" value="1"/>
</dbReference>
<keyword evidence="3 4" id="KW-0408">Iron</keyword>
<dbReference type="PANTHER" id="PTHR10543:SF132">
    <property type="entry name" value="BETA,BETA-CAROTENE 15,15'-DIOXYGENASE"/>
    <property type="match status" value="1"/>
</dbReference>
<dbReference type="CTD" id="53630"/>
<sequence>MDMIFGKNTKEQPEPLKAKIRGELPTWLHGTLLRNGPGMHTIGETTYNHWFDGLALLHSFTIQNGEVHYRSKYLRSDTYNSNIEANRIVVSEFGTMAYPDPCKNIFSKAFSYLSHTIPDFTDNCLINIMKCGEDIYATTETNYIRKINPETLETLEKVDYRNYAAINVATSHPHYDAQGNVLNLGTSIVDKGKTKYLVFKIPPTMPEQPFKMDILKMATAYVRGTSWASCITFHEEDKTYIHIIDRRTKKTLLTKFYADPMVVFHHVNAYEEDGYIVFDVISYKDHSLYQLFYLANLNQHFEHNSKLASIPSLKRFVIPLQVNKDAEMGENLVKLESTTATALKEKDDQVYCQSEDLCEGIELPRINYAHNGKKYRYIYAAEVQWNPIPTKITKFDILTKSSLKWGEEHCWPAEPVFVPAPNAQQEDDGIILSVIVSSDPKKLPFLLILDAKQFTELARASIDTEIHLDLHGLFIPSVGSPEEPEDNVLKS</sequence>
<protein>
    <submittedName>
        <fullName evidence="7">Beta,beta-carotene 15,15'-dioxygenase isoform X1</fullName>
    </submittedName>
</protein>
<dbReference type="GO" id="GO:0010436">
    <property type="term" value="F:carotenoid dioxygenase activity"/>
    <property type="evidence" value="ECO:0007669"/>
    <property type="project" value="TreeGrafter"/>
</dbReference>
<dbReference type="AlphaFoldDB" id="A0A6P5KTK4"/>
<keyword evidence="2 4" id="KW-0479">Metal-binding</keyword>
<comment type="similarity">
    <text evidence="1 5">Belongs to the carotenoid oxygenase family.</text>
</comment>
<organism evidence="6 7">
    <name type="scientific">Phascolarctos cinereus</name>
    <name type="common">Koala</name>
    <dbReference type="NCBI Taxonomy" id="38626"/>
    <lineage>
        <taxon>Eukaryota</taxon>
        <taxon>Metazoa</taxon>
        <taxon>Chordata</taxon>
        <taxon>Craniata</taxon>
        <taxon>Vertebrata</taxon>
        <taxon>Euteleostomi</taxon>
        <taxon>Mammalia</taxon>
        <taxon>Metatheria</taxon>
        <taxon>Diprotodontia</taxon>
        <taxon>Phascolarctidae</taxon>
        <taxon>Phascolarctos</taxon>
    </lineage>
</organism>
<feature type="binding site" evidence="4">
    <location>
        <position position="265"/>
    </location>
    <ligand>
        <name>Fe cation</name>
        <dbReference type="ChEBI" id="CHEBI:24875"/>
        <note>catalytic</note>
    </ligand>
</feature>
<evidence type="ECO:0000256" key="5">
    <source>
        <dbReference type="RuleBase" id="RU003799"/>
    </source>
</evidence>
<dbReference type="GO" id="GO:0042574">
    <property type="term" value="P:retinal metabolic process"/>
    <property type="evidence" value="ECO:0007669"/>
    <property type="project" value="TreeGrafter"/>
</dbReference>
<dbReference type="GO" id="GO:0046872">
    <property type="term" value="F:metal ion binding"/>
    <property type="evidence" value="ECO:0007669"/>
    <property type="project" value="UniProtKB-KW"/>
</dbReference>
<evidence type="ECO:0000256" key="2">
    <source>
        <dbReference type="ARBA" id="ARBA00022723"/>
    </source>
</evidence>
<name>A0A6P5KTK4_PHACI</name>
<keyword evidence="6" id="KW-1185">Reference proteome</keyword>
<feature type="binding site" evidence="4">
    <location>
        <position position="172"/>
    </location>
    <ligand>
        <name>Fe cation</name>
        <dbReference type="ChEBI" id="CHEBI:24875"/>
        <note>catalytic</note>
    </ligand>
</feature>
<dbReference type="InterPro" id="IPR004294">
    <property type="entry name" value="Carotenoid_Oase"/>
</dbReference>
<gene>
    <name evidence="7" type="primary">BCO1</name>
</gene>